<dbReference type="InterPro" id="IPR002716">
    <property type="entry name" value="PIN_dom"/>
</dbReference>
<dbReference type="CDD" id="cd18738">
    <property type="entry name" value="PIN_VapC4-5_FitB-like"/>
    <property type="match status" value="1"/>
</dbReference>
<dbReference type="OrthoDB" id="9804823at2"/>
<accession>A0A345JQ06</accession>
<organism evidence="2 3">
    <name type="scientific">Francisella opportunistica</name>
    <dbReference type="NCBI Taxonomy" id="2016517"/>
    <lineage>
        <taxon>Bacteria</taxon>
        <taxon>Pseudomonadati</taxon>
        <taxon>Pseudomonadota</taxon>
        <taxon>Gammaproteobacteria</taxon>
        <taxon>Thiotrichales</taxon>
        <taxon>Francisellaceae</taxon>
        <taxon>Francisella</taxon>
    </lineage>
</organism>
<dbReference type="KEGG" id="foo:CGC45_01760"/>
<sequence>MSGNRYFLDTNAIIQLLQGNEDLIKLLTHADYIAVSIISKIEFLSFTKLSSNDKKLFEKFLNKVTVYDLVADDYELIQKIVNFRQKKALKLPDAIIAAKSNLCECILVTADRKLASALRDVYEFSVINCSHS</sequence>
<feature type="domain" description="PIN" evidence="1">
    <location>
        <begin position="6"/>
        <end position="115"/>
    </location>
</feature>
<evidence type="ECO:0000313" key="2">
    <source>
        <dbReference type="EMBL" id="AXH29402.1"/>
    </source>
</evidence>
<name>A0A345JQ06_9GAMM</name>
<gene>
    <name evidence="2" type="ORF">CGC43_01775</name>
</gene>
<evidence type="ECO:0000313" key="3">
    <source>
        <dbReference type="Proteomes" id="UP000253862"/>
    </source>
</evidence>
<dbReference type="Gene3D" id="3.40.50.1010">
    <property type="entry name" value="5'-nuclease"/>
    <property type="match status" value="1"/>
</dbReference>
<dbReference type="RefSeq" id="WP_071628689.1">
    <property type="nucleotide sequence ID" value="NZ_CP022375.1"/>
</dbReference>
<dbReference type="InterPro" id="IPR029060">
    <property type="entry name" value="PIN-like_dom_sf"/>
</dbReference>
<protein>
    <submittedName>
        <fullName evidence="2">PIN domain-containing protein</fullName>
    </submittedName>
</protein>
<evidence type="ECO:0000259" key="1">
    <source>
        <dbReference type="Pfam" id="PF01850"/>
    </source>
</evidence>
<proteinExistence type="predicted"/>
<dbReference type="SUPFAM" id="SSF88723">
    <property type="entry name" value="PIN domain-like"/>
    <property type="match status" value="1"/>
</dbReference>
<dbReference type="EMBL" id="CP022375">
    <property type="protein sequence ID" value="AXH29402.1"/>
    <property type="molecule type" value="Genomic_DNA"/>
</dbReference>
<dbReference type="Pfam" id="PF01850">
    <property type="entry name" value="PIN"/>
    <property type="match status" value="1"/>
</dbReference>
<dbReference type="AlphaFoldDB" id="A0A345JQ06"/>
<reference evidence="2 3" key="1">
    <citation type="submission" date="2017-07" db="EMBL/GenBank/DDBJ databases">
        <title>Complete genome sequences and comparative analysis of the novel pathogen Francisella opportunistica.</title>
        <authorList>
            <person name="Dietrich E.A."/>
            <person name="Kingry L.C."/>
            <person name="Petersen J.M."/>
        </authorList>
    </citation>
    <scope>NUCLEOTIDE SEQUENCE [LARGE SCALE GENOMIC DNA]</scope>
    <source>
        <strain evidence="2 3">14-2155</strain>
    </source>
</reference>
<keyword evidence="3" id="KW-1185">Reference proteome</keyword>
<dbReference type="Proteomes" id="UP000253862">
    <property type="component" value="Chromosome"/>
</dbReference>